<dbReference type="AlphaFoldDB" id="A0A918VCU4"/>
<dbReference type="InterPro" id="IPR013785">
    <property type="entry name" value="Aldolase_TIM"/>
</dbReference>
<keyword evidence="3" id="KW-1185">Reference proteome</keyword>
<feature type="domain" description="Thiamine phosphate synthase/TenI" evidence="1">
    <location>
        <begin position="32"/>
        <end position="176"/>
    </location>
</feature>
<dbReference type="Proteomes" id="UP000634139">
    <property type="component" value="Unassembled WGS sequence"/>
</dbReference>
<accession>A0A918VCU4</accession>
<dbReference type="InterPro" id="IPR022998">
    <property type="entry name" value="ThiamineP_synth_TenI"/>
</dbReference>
<sequence length="190" mass="20946">MARCYSGPMPLRYPLPCIWPLPRIWLLTDARNDTALEGILRRLPRGSGLVFRHYHLPAPQRRARFAALARLARARGHTVVLSGNAQQARRWGADGAYGSPGMLARGPAALRLATAHSLNELRRANRADAVLLSPVFPTRSHPGGKVLGPLRFRLLARHADRPVIALGGMRPATAKRLDWPSWAAIDGLLR</sequence>
<evidence type="ECO:0000313" key="3">
    <source>
        <dbReference type="Proteomes" id="UP000634139"/>
    </source>
</evidence>
<dbReference type="InterPro" id="IPR036206">
    <property type="entry name" value="ThiamineP_synth_sf"/>
</dbReference>
<protein>
    <recommendedName>
        <fullName evidence="1">Thiamine phosphate synthase/TenI domain-containing protein</fullName>
    </recommendedName>
</protein>
<reference evidence="2" key="1">
    <citation type="journal article" date="2014" name="Int. J. Syst. Evol. Microbiol.">
        <title>Complete genome sequence of Corynebacterium casei LMG S-19264T (=DSM 44701T), isolated from a smear-ripened cheese.</title>
        <authorList>
            <consortium name="US DOE Joint Genome Institute (JGI-PGF)"/>
            <person name="Walter F."/>
            <person name="Albersmeier A."/>
            <person name="Kalinowski J."/>
            <person name="Ruckert C."/>
        </authorList>
    </citation>
    <scope>NUCLEOTIDE SEQUENCE</scope>
    <source>
        <strain evidence="2">KCTC 32422</strain>
    </source>
</reference>
<dbReference type="EMBL" id="BMZD01000001">
    <property type="protein sequence ID" value="GGZ89818.1"/>
    <property type="molecule type" value="Genomic_DNA"/>
</dbReference>
<gene>
    <name evidence="2" type="ORF">GCM10011617_06270</name>
</gene>
<comment type="caution">
    <text evidence="2">The sequence shown here is derived from an EMBL/GenBank/DDBJ whole genome shotgun (WGS) entry which is preliminary data.</text>
</comment>
<dbReference type="CDD" id="cd00564">
    <property type="entry name" value="TMP_TenI"/>
    <property type="match status" value="1"/>
</dbReference>
<organism evidence="2 3">
    <name type="scientific">Novosphingobium arvoryzae</name>
    <dbReference type="NCBI Taxonomy" id="1256514"/>
    <lineage>
        <taxon>Bacteria</taxon>
        <taxon>Pseudomonadati</taxon>
        <taxon>Pseudomonadota</taxon>
        <taxon>Alphaproteobacteria</taxon>
        <taxon>Sphingomonadales</taxon>
        <taxon>Sphingomonadaceae</taxon>
        <taxon>Novosphingobium</taxon>
    </lineage>
</organism>
<evidence type="ECO:0000259" key="1">
    <source>
        <dbReference type="Pfam" id="PF02581"/>
    </source>
</evidence>
<dbReference type="Pfam" id="PF02581">
    <property type="entry name" value="TMP-TENI"/>
    <property type="match status" value="1"/>
</dbReference>
<dbReference type="Gene3D" id="3.20.20.70">
    <property type="entry name" value="Aldolase class I"/>
    <property type="match status" value="1"/>
</dbReference>
<name>A0A918VCU4_9SPHN</name>
<evidence type="ECO:0000313" key="2">
    <source>
        <dbReference type="EMBL" id="GGZ89818.1"/>
    </source>
</evidence>
<proteinExistence type="predicted"/>
<reference evidence="2" key="2">
    <citation type="submission" date="2020-09" db="EMBL/GenBank/DDBJ databases">
        <authorList>
            <person name="Sun Q."/>
            <person name="Kim S."/>
        </authorList>
    </citation>
    <scope>NUCLEOTIDE SEQUENCE</scope>
    <source>
        <strain evidence="2">KCTC 32422</strain>
    </source>
</reference>
<dbReference type="SUPFAM" id="SSF51391">
    <property type="entry name" value="Thiamin phosphate synthase"/>
    <property type="match status" value="1"/>
</dbReference>
<dbReference type="GO" id="GO:0009228">
    <property type="term" value="P:thiamine biosynthetic process"/>
    <property type="evidence" value="ECO:0007669"/>
    <property type="project" value="UniProtKB-KW"/>
</dbReference>